<dbReference type="AlphaFoldDB" id="A0A504YWA6"/>
<dbReference type="EMBL" id="SUNJ01004591">
    <property type="protein sequence ID" value="TPP64301.1"/>
    <property type="molecule type" value="Genomic_DNA"/>
</dbReference>
<evidence type="ECO:0000313" key="1">
    <source>
        <dbReference type="EMBL" id="TPP64301.1"/>
    </source>
</evidence>
<proteinExistence type="predicted"/>
<comment type="caution">
    <text evidence="1">The sequence shown here is derived from an EMBL/GenBank/DDBJ whole genome shotgun (WGS) entry which is preliminary data.</text>
</comment>
<gene>
    <name evidence="1" type="ORF">FGIG_01178</name>
</gene>
<accession>A0A504YWA6</accession>
<evidence type="ECO:0000313" key="2">
    <source>
        <dbReference type="Proteomes" id="UP000316759"/>
    </source>
</evidence>
<dbReference type="Proteomes" id="UP000316759">
    <property type="component" value="Unassembled WGS sequence"/>
</dbReference>
<sequence length="70" mass="8185">MYLFDSSYFSRIYHTNESVGHRGHNKNRNDSFGYYDYSENRHEHNKHCNVIVGTANGYNYGISLCGGIFR</sequence>
<protein>
    <submittedName>
        <fullName evidence="1">Uncharacterized protein</fullName>
    </submittedName>
</protein>
<reference evidence="1 2" key="1">
    <citation type="submission" date="2019-04" db="EMBL/GenBank/DDBJ databases">
        <title>Annotation for the trematode Fasciola gigantica.</title>
        <authorList>
            <person name="Choi Y.-J."/>
        </authorList>
    </citation>
    <scope>NUCLEOTIDE SEQUENCE [LARGE SCALE GENOMIC DNA]</scope>
    <source>
        <strain evidence="1">Uganda_cow_1</strain>
    </source>
</reference>
<keyword evidence="2" id="KW-1185">Reference proteome</keyword>
<name>A0A504YWA6_FASGI</name>
<organism evidence="1 2">
    <name type="scientific">Fasciola gigantica</name>
    <name type="common">Giant liver fluke</name>
    <dbReference type="NCBI Taxonomy" id="46835"/>
    <lineage>
        <taxon>Eukaryota</taxon>
        <taxon>Metazoa</taxon>
        <taxon>Spiralia</taxon>
        <taxon>Lophotrochozoa</taxon>
        <taxon>Platyhelminthes</taxon>
        <taxon>Trematoda</taxon>
        <taxon>Digenea</taxon>
        <taxon>Plagiorchiida</taxon>
        <taxon>Echinostomata</taxon>
        <taxon>Echinostomatoidea</taxon>
        <taxon>Fasciolidae</taxon>
        <taxon>Fasciola</taxon>
    </lineage>
</organism>